<dbReference type="InterPro" id="IPR050116">
    <property type="entry name" value="DNA_polymerase-Y"/>
</dbReference>
<dbReference type="GO" id="GO:0005829">
    <property type="term" value="C:cytosol"/>
    <property type="evidence" value="ECO:0007669"/>
    <property type="project" value="TreeGrafter"/>
</dbReference>
<dbReference type="STRING" id="1776384.GCA_900086585_01732"/>
<dbReference type="GO" id="GO:0009432">
    <property type="term" value="P:SOS response"/>
    <property type="evidence" value="ECO:0007669"/>
    <property type="project" value="TreeGrafter"/>
</dbReference>
<evidence type="ECO:0000313" key="17">
    <source>
        <dbReference type="EMBL" id="RHJ86017.1"/>
    </source>
</evidence>
<keyword evidence="8 15" id="KW-0479">Metal-binding</keyword>
<keyword evidence="9 15" id="KW-0227">DNA damage</keyword>
<evidence type="ECO:0000256" key="6">
    <source>
        <dbReference type="ARBA" id="ARBA00022695"/>
    </source>
</evidence>
<dbReference type="Pfam" id="PF00817">
    <property type="entry name" value="IMS"/>
    <property type="match status" value="1"/>
</dbReference>
<dbReference type="GO" id="GO:0000287">
    <property type="term" value="F:magnesium ion binding"/>
    <property type="evidence" value="ECO:0007669"/>
    <property type="project" value="UniProtKB-UniRule"/>
</dbReference>
<dbReference type="GO" id="GO:0003887">
    <property type="term" value="F:DNA-directed DNA polymerase activity"/>
    <property type="evidence" value="ECO:0007669"/>
    <property type="project" value="UniProtKB-UniRule"/>
</dbReference>
<protein>
    <recommendedName>
        <fullName evidence="15">DNA polymerase IV</fullName>
        <shortName evidence="15">Pol IV</shortName>
        <ecNumber evidence="15">2.7.7.7</ecNumber>
    </recommendedName>
</protein>
<keyword evidence="3 15" id="KW-0515">Mutator protein</keyword>
<comment type="function">
    <text evidence="15">Poorly processive, error-prone DNA polymerase involved in untargeted mutagenesis. Copies undamaged DNA at stalled replication forks, which arise in vivo from mismatched or misaligned primer ends. These misaligned primers can be extended by PolIV. Exhibits no 3'-5' exonuclease (proofreading) activity. May be involved in translesional synthesis, in conjunction with the beta clamp from PolIII.</text>
</comment>
<dbReference type="Pfam" id="PF11799">
    <property type="entry name" value="IMS_C"/>
    <property type="match status" value="1"/>
</dbReference>
<comment type="cofactor">
    <cofactor evidence="15">
        <name>Mg(2+)</name>
        <dbReference type="ChEBI" id="CHEBI:18420"/>
    </cofactor>
    <text evidence="15">Binds 2 magnesium ions per subunit.</text>
</comment>
<evidence type="ECO:0000256" key="7">
    <source>
        <dbReference type="ARBA" id="ARBA00022705"/>
    </source>
</evidence>
<evidence type="ECO:0000256" key="12">
    <source>
        <dbReference type="ARBA" id="ARBA00023125"/>
    </source>
</evidence>
<dbReference type="SUPFAM" id="SSF56672">
    <property type="entry name" value="DNA/RNA polymerases"/>
    <property type="match status" value="1"/>
</dbReference>
<comment type="catalytic activity">
    <reaction evidence="14 15">
        <text>DNA(n) + a 2'-deoxyribonucleoside 5'-triphosphate = DNA(n+1) + diphosphate</text>
        <dbReference type="Rhea" id="RHEA:22508"/>
        <dbReference type="Rhea" id="RHEA-COMP:17339"/>
        <dbReference type="Rhea" id="RHEA-COMP:17340"/>
        <dbReference type="ChEBI" id="CHEBI:33019"/>
        <dbReference type="ChEBI" id="CHEBI:61560"/>
        <dbReference type="ChEBI" id="CHEBI:173112"/>
        <dbReference type="EC" id="2.7.7.7"/>
    </reaction>
</comment>
<dbReference type="InterPro" id="IPR001126">
    <property type="entry name" value="UmuC"/>
</dbReference>
<evidence type="ECO:0000256" key="14">
    <source>
        <dbReference type="ARBA" id="ARBA00049244"/>
    </source>
</evidence>
<comment type="caution">
    <text evidence="17">The sequence shown here is derived from an EMBL/GenBank/DDBJ whole genome shotgun (WGS) entry which is preliminary data.</text>
</comment>
<dbReference type="RefSeq" id="WP_118336147.1">
    <property type="nucleotide sequence ID" value="NZ_AP025567.1"/>
</dbReference>
<keyword evidence="5 15" id="KW-0808">Transferase</keyword>
<comment type="subcellular location">
    <subcellularLocation>
        <location evidence="1 15">Cytoplasm</location>
    </subcellularLocation>
</comment>
<keyword evidence="4 15" id="KW-0963">Cytoplasm</keyword>
<dbReference type="GO" id="GO:0006261">
    <property type="term" value="P:DNA-templated DNA replication"/>
    <property type="evidence" value="ECO:0007669"/>
    <property type="project" value="UniProtKB-UniRule"/>
</dbReference>
<dbReference type="InterPro" id="IPR053848">
    <property type="entry name" value="IMS_HHH_1"/>
</dbReference>
<dbReference type="PANTHER" id="PTHR11076:SF33">
    <property type="entry name" value="DNA POLYMERASE KAPPA"/>
    <property type="match status" value="1"/>
</dbReference>
<accession>A0A415DYU9</accession>
<proteinExistence type="inferred from homology"/>
<feature type="site" description="Substrate discrimination" evidence="15">
    <location>
        <position position="14"/>
    </location>
</feature>
<keyword evidence="18" id="KW-1185">Reference proteome</keyword>
<gene>
    <name evidence="15" type="primary">dinB</name>
    <name evidence="17" type="ORF">DW099_14355</name>
</gene>
<organism evidence="17 18">
    <name type="scientific">Emergencia timonensis</name>
    <dbReference type="NCBI Taxonomy" id="1776384"/>
    <lineage>
        <taxon>Bacteria</taxon>
        <taxon>Bacillati</taxon>
        <taxon>Bacillota</taxon>
        <taxon>Clostridia</taxon>
        <taxon>Peptostreptococcales</taxon>
        <taxon>Anaerovoracaceae</taxon>
        <taxon>Emergencia</taxon>
    </lineage>
</organism>
<dbReference type="AlphaFoldDB" id="A0A415DYU9"/>
<keyword evidence="10 15" id="KW-0460">Magnesium</keyword>
<evidence type="ECO:0000256" key="1">
    <source>
        <dbReference type="ARBA" id="ARBA00004496"/>
    </source>
</evidence>
<comment type="similarity">
    <text evidence="2 15">Belongs to the DNA polymerase type-Y family.</text>
</comment>
<dbReference type="EC" id="2.7.7.7" evidence="15"/>
<dbReference type="Gene3D" id="3.40.1170.60">
    <property type="match status" value="1"/>
</dbReference>
<evidence type="ECO:0000256" key="8">
    <source>
        <dbReference type="ARBA" id="ARBA00022723"/>
    </source>
</evidence>
<dbReference type="Pfam" id="PF21999">
    <property type="entry name" value="IMS_HHH_1"/>
    <property type="match status" value="1"/>
</dbReference>
<dbReference type="Proteomes" id="UP000284841">
    <property type="component" value="Unassembled WGS sequence"/>
</dbReference>
<dbReference type="Gene3D" id="3.30.70.270">
    <property type="match status" value="1"/>
</dbReference>
<evidence type="ECO:0000256" key="13">
    <source>
        <dbReference type="ARBA" id="ARBA00023204"/>
    </source>
</evidence>
<feature type="binding site" evidence="15">
    <location>
        <position position="9"/>
    </location>
    <ligand>
        <name>Mg(2+)</name>
        <dbReference type="ChEBI" id="CHEBI:18420"/>
    </ligand>
</feature>
<dbReference type="InterPro" id="IPR043128">
    <property type="entry name" value="Rev_trsase/Diguanyl_cyclase"/>
</dbReference>
<reference evidence="17 18" key="1">
    <citation type="submission" date="2018-08" db="EMBL/GenBank/DDBJ databases">
        <title>A genome reference for cultivated species of the human gut microbiota.</title>
        <authorList>
            <person name="Zou Y."/>
            <person name="Xue W."/>
            <person name="Luo G."/>
        </authorList>
    </citation>
    <scope>NUCLEOTIDE SEQUENCE [LARGE SCALE GENOMIC DNA]</scope>
    <source>
        <strain evidence="17 18">AM07-24</strain>
    </source>
</reference>
<keyword evidence="12 15" id="KW-0238">DNA-binding</keyword>
<dbReference type="NCBIfam" id="NF002677">
    <property type="entry name" value="PRK02406.1"/>
    <property type="match status" value="1"/>
</dbReference>
<evidence type="ECO:0000259" key="16">
    <source>
        <dbReference type="PROSITE" id="PS50173"/>
    </source>
</evidence>
<dbReference type="InterPro" id="IPR043502">
    <property type="entry name" value="DNA/RNA_pol_sf"/>
</dbReference>
<keyword evidence="11 15" id="KW-0239">DNA-directed DNA polymerase</keyword>
<dbReference type="InterPro" id="IPR036775">
    <property type="entry name" value="DNA_pol_Y-fam_lit_finger_sf"/>
</dbReference>
<dbReference type="PROSITE" id="PS50173">
    <property type="entry name" value="UMUC"/>
    <property type="match status" value="1"/>
</dbReference>
<evidence type="ECO:0000256" key="10">
    <source>
        <dbReference type="ARBA" id="ARBA00022842"/>
    </source>
</evidence>
<sequence>MDRVILHCDMNGFYASVELLSRPDLRDKPMAVCGDPKSRHGIILAKNEIAKKYGVVTAETIWQAKKKCPDLQLVKPHHDRYKEFSEKINKIYLSYTDMVEPFSIDESWLDVTASQRLFGTGRQIADMIRARVKRELNLTLSVGVSYNKIFAKMGSEYRKPDATTEITRENYRDLLWPQPVRELFFVGWATAEKLEKLGVHTIGDLAHSDPLALEALLGKQGSILYSYANGLDDSPVTLYDQREKIKSVGNGITFKRNLKGMEDILTAVTSLADTVASRLRKYQMKAYGVKVDIKDPYFKTISRQKQLHLPTNLASEIRMTSLEILKTSWNLSDPIRLLTITAINLTDETADEQLSLFDSAADGGRGKRESIERTMDDIRKKFGDSSITFGQIIDNDLGIDL</sequence>
<dbReference type="PANTHER" id="PTHR11076">
    <property type="entry name" value="DNA REPAIR POLYMERASE UMUC / TRANSFERASE FAMILY MEMBER"/>
    <property type="match status" value="1"/>
</dbReference>
<evidence type="ECO:0000256" key="3">
    <source>
        <dbReference type="ARBA" id="ARBA00022457"/>
    </source>
</evidence>
<dbReference type="SUPFAM" id="SSF100879">
    <property type="entry name" value="Lesion bypass DNA polymerase (Y-family), little finger domain"/>
    <property type="match status" value="1"/>
</dbReference>
<dbReference type="EMBL" id="QRMS01000004">
    <property type="protein sequence ID" value="RHJ86017.1"/>
    <property type="molecule type" value="Genomic_DNA"/>
</dbReference>
<evidence type="ECO:0000256" key="2">
    <source>
        <dbReference type="ARBA" id="ARBA00010945"/>
    </source>
</evidence>
<evidence type="ECO:0000256" key="5">
    <source>
        <dbReference type="ARBA" id="ARBA00022679"/>
    </source>
</evidence>
<feature type="domain" description="UmuC" evidence="16">
    <location>
        <begin position="5"/>
        <end position="187"/>
    </location>
</feature>
<evidence type="ECO:0000256" key="11">
    <source>
        <dbReference type="ARBA" id="ARBA00022932"/>
    </source>
</evidence>
<keyword evidence="6 15" id="KW-0548">Nucleotidyltransferase</keyword>
<evidence type="ECO:0000256" key="9">
    <source>
        <dbReference type="ARBA" id="ARBA00022763"/>
    </source>
</evidence>
<dbReference type="CDD" id="cd03586">
    <property type="entry name" value="PolY_Pol_IV_kappa"/>
    <property type="match status" value="1"/>
</dbReference>
<dbReference type="GO" id="GO:0003684">
    <property type="term" value="F:damaged DNA binding"/>
    <property type="evidence" value="ECO:0007669"/>
    <property type="project" value="InterPro"/>
</dbReference>
<dbReference type="InterPro" id="IPR017961">
    <property type="entry name" value="DNA_pol_Y-fam_little_finger"/>
</dbReference>
<dbReference type="OrthoDB" id="9808813at2"/>
<evidence type="ECO:0000256" key="15">
    <source>
        <dbReference type="HAMAP-Rule" id="MF_01113"/>
    </source>
</evidence>
<dbReference type="HAMAP" id="MF_01113">
    <property type="entry name" value="DNApol_IV"/>
    <property type="match status" value="1"/>
</dbReference>
<evidence type="ECO:0000256" key="4">
    <source>
        <dbReference type="ARBA" id="ARBA00022490"/>
    </source>
</evidence>
<keyword evidence="7 15" id="KW-0235">DNA replication</keyword>
<dbReference type="GO" id="GO:0042276">
    <property type="term" value="P:error-prone translesion synthesis"/>
    <property type="evidence" value="ECO:0007669"/>
    <property type="project" value="TreeGrafter"/>
</dbReference>
<dbReference type="Gene3D" id="1.10.150.20">
    <property type="entry name" value="5' to 3' exonuclease, C-terminal subdomain"/>
    <property type="match status" value="1"/>
</dbReference>
<dbReference type="InterPro" id="IPR022880">
    <property type="entry name" value="DNApol_IV"/>
</dbReference>
<evidence type="ECO:0000313" key="18">
    <source>
        <dbReference type="Proteomes" id="UP000284841"/>
    </source>
</evidence>
<feature type="active site" evidence="15">
    <location>
        <position position="106"/>
    </location>
</feature>
<dbReference type="Gene3D" id="3.30.1490.100">
    <property type="entry name" value="DNA polymerase, Y-family, little finger domain"/>
    <property type="match status" value="1"/>
</dbReference>
<name>A0A415DYU9_9FIRM</name>
<dbReference type="GO" id="GO:0006281">
    <property type="term" value="P:DNA repair"/>
    <property type="evidence" value="ECO:0007669"/>
    <property type="project" value="UniProtKB-UniRule"/>
</dbReference>
<keyword evidence="13 15" id="KW-0234">DNA repair</keyword>
<feature type="binding site" evidence="15">
    <location>
        <position position="105"/>
    </location>
    <ligand>
        <name>Mg(2+)</name>
        <dbReference type="ChEBI" id="CHEBI:18420"/>
    </ligand>
</feature>
<comment type="subunit">
    <text evidence="15">Monomer.</text>
</comment>